<protein>
    <submittedName>
        <fullName evidence="1">Uncharacterized protein</fullName>
    </submittedName>
</protein>
<proteinExistence type="predicted"/>
<keyword evidence="2" id="KW-1185">Reference proteome</keyword>
<dbReference type="AlphaFoldDB" id="A0A6J4GAJ3"/>
<organism evidence="1 2">
    <name type="scientific">Flavobacterium bizetiae</name>
    <dbReference type="NCBI Taxonomy" id="2704140"/>
    <lineage>
        <taxon>Bacteria</taxon>
        <taxon>Pseudomonadati</taxon>
        <taxon>Bacteroidota</taxon>
        <taxon>Flavobacteriia</taxon>
        <taxon>Flavobacteriales</taxon>
        <taxon>Flavobacteriaceae</taxon>
        <taxon>Flavobacterium</taxon>
    </lineage>
</organism>
<accession>A0A6J4GAJ3</accession>
<name>A0A6J4GAJ3_9FLAO</name>
<gene>
    <name evidence="1" type="ORF">FLA105534_00475</name>
</gene>
<evidence type="ECO:0000313" key="1">
    <source>
        <dbReference type="EMBL" id="CAA9195047.1"/>
    </source>
</evidence>
<reference evidence="1 2" key="1">
    <citation type="submission" date="2020-02" db="EMBL/GenBank/DDBJ databases">
        <authorList>
            <person name="Criscuolo A."/>
        </authorList>
    </citation>
    <scope>NUCLEOTIDE SEQUENCE [LARGE SCALE GENOMIC DNA]</scope>
    <source>
        <strain evidence="1">CIP105534</strain>
    </source>
</reference>
<dbReference type="Proteomes" id="UP000479938">
    <property type="component" value="Unassembled WGS sequence"/>
</dbReference>
<evidence type="ECO:0000313" key="2">
    <source>
        <dbReference type="Proteomes" id="UP000479938"/>
    </source>
</evidence>
<sequence length="31" mass="3969">MIFDLKLKNDATLFELHRFFFFREFNKLKMK</sequence>
<dbReference type="EMBL" id="CADCSU010000033">
    <property type="protein sequence ID" value="CAA9195047.1"/>
    <property type="molecule type" value="Genomic_DNA"/>
</dbReference>